<protein>
    <recommendedName>
        <fullName evidence="4">DUF4129 domain-containing protein</fullName>
    </recommendedName>
</protein>
<dbReference type="Proteomes" id="UP000638981">
    <property type="component" value="Unassembled WGS sequence"/>
</dbReference>
<name>A0A918TG41_9RHOB</name>
<comment type="caution">
    <text evidence="2">The sequence shown here is derived from an EMBL/GenBank/DDBJ whole genome shotgun (WGS) entry which is preliminary data.</text>
</comment>
<keyword evidence="1" id="KW-0472">Membrane</keyword>
<accession>A0A918TG41</accession>
<evidence type="ECO:0008006" key="4">
    <source>
        <dbReference type="Google" id="ProtNLM"/>
    </source>
</evidence>
<keyword evidence="3" id="KW-1185">Reference proteome</keyword>
<keyword evidence="1" id="KW-0812">Transmembrane</keyword>
<evidence type="ECO:0000313" key="2">
    <source>
        <dbReference type="EMBL" id="GHC46978.1"/>
    </source>
</evidence>
<evidence type="ECO:0000256" key="1">
    <source>
        <dbReference type="SAM" id="Phobius"/>
    </source>
</evidence>
<gene>
    <name evidence="2" type="ORF">GCM10007315_05980</name>
</gene>
<proteinExistence type="predicted"/>
<reference evidence="2" key="1">
    <citation type="journal article" date="2014" name="Int. J. Syst. Evol. Microbiol.">
        <title>Complete genome sequence of Corynebacterium casei LMG S-19264T (=DSM 44701T), isolated from a smear-ripened cheese.</title>
        <authorList>
            <consortium name="US DOE Joint Genome Institute (JGI-PGF)"/>
            <person name="Walter F."/>
            <person name="Albersmeier A."/>
            <person name="Kalinowski J."/>
            <person name="Ruckert C."/>
        </authorList>
    </citation>
    <scope>NUCLEOTIDE SEQUENCE</scope>
    <source>
        <strain evidence="2">KCTC 23310</strain>
    </source>
</reference>
<keyword evidence="1" id="KW-1133">Transmembrane helix</keyword>
<organism evidence="2 3">
    <name type="scientific">Neogemmobacter tilapiae</name>
    <dbReference type="NCBI Taxonomy" id="875041"/>
    <lineage>
        <taxon>Bacteria</taxon>
        <taxon>Pseudomonadati</taxon>
        <taxon>Pseudomonadota</taxon>
        <taxon>Alphaproteobacteria</taxon>
        <taxon>Rhodobacterales</taxon>
        <taxon>Paracoccaceae</taxon>
        <taxon>Neogemmobacter</taxon>
    </lineage>
</organism>
<feature type="transmembrane region" description="Helical" evidence="1">
    <location>
        <begin position="58"/>
        <end position="77"/>
    </location>
</feature>
<dbReference type="AlphaFoldDB" id="A0A918TG41"/>
<sequence length="206" mass="21960">MEVLPEGQAYLDAVRFGRIDTDVAYFDPAGAAPKLATGQAPPAPPGIDGPDVGSMTNMVAVVAAVLLVAMLVLVFNFGGNIVLSAKEEAPNVARARRNQRSPGLVDSGPLTDLQTILSLPDRRLALILLARLALVRTVAANGVLLQDSWTARDALRHIPKKQEHLEALQRLVLAGEWAQFGNRDVSEEEFVSQLQNARPLLGGTAG</sequence>
<evidence type="ECO:0000313" key="3">
    <source>
        <dbReference type="Proteomes" id="UP000638981"/>
    </source>
</evidence>
<reference evidence="2" key="2">
    <citation type="submission" date="2020-09" db="EMBL/GenBank/DDBJ databases">
        <authorList>
            <person name="Sun Q."/>
            <person name="Kim S."/>
        </authorList>
    </citation>
    <scope>NUCLEOTIDE SEQUENCE</scope>
    <source>
        <strain evidence="2">KCTC 23310</strain>
    </source>
</reference>
<dbReference type="EMBL" id="BMYJ01000001">
    <property type="protein sequence ID" value="GHC46978.1"/>
    <property type="molecule type" value="Genomic_DNA"/>
</dbReference>